<evidence type="ECO:0000259" key="1">
    <source>
        <dbReference type="Pfam" id="PF16793"/>
    </source>
</evidence>
<protein>
    <recommendedName>
        <fullName evidence="1">RepB-like DNA primase domain-containing protein</fullName>
    </recommendedName>
</protein>
<feature type="domain" description="RepB-like DNA primase" evidence="1">
    <location>
        <begin position="80"/>
        <end position="167"/>
    </location>
</feature>
<organism evidence="2 3">
    <name type="scientific">Pararoseomonas baculiformis</name>
    <dbReference type="NCBI Taxonomy" id="2820812"/>
    <lineage>
        <taxon>Bacteria</taxon>
        <taxon>Pseudomonadati</taxon>
        <taxon>Pseudomonadota</taxon>
        <taxon>Alphaproteobacteria</taxon>
        <taxon>Acetobacterales</taxon>
        <taxon>Acetobacteraceae</taxon>
        <taxon>Pararoseomonas</taxon>
    </lineage>
</organism>
<accession>A0ABS4ALH8</accession>
<dbReference type="Gene3D" id="3.30.70.1790">
    <property type="entry name" value="RepB DNA-primase, N-terminal domain"/>
    <property type="match status" value="1"/>
</dbReference>
<proteinExistence type="predicted"/>
<comment type="caution">
    <text evidence="2">The sequence shown here is derived from an EMBL/GenBank/DDBJ whole genome shotgun (WGS) entry which is preliminary data.</text>
</comment>
<feature type="non-terminal residue" evidence="2">
    <location>
        <position position="172"/>
    </location>
</feature>
<dbReference type="InterPro" id="IPR039459">
    <property type="entry name" value="RepB-like_DNA_primase_dom"/>
</dbReference>
<dbReference type="Pfam" id="PF16793">
    <property type="entry name" value="RepB_primase"/>
    <property type="match status" value="1"/>
</dbReference>
<dbReference type="Gene3D" id="3.30.1490.240">
    <property type="entry name" value="RepB DNA-primase, N-terminal domain"/>
    <property type="match status" value="1"/>
</dbReference>
<sequence length="172" mass="18934">MTNIPYRPRSGAERTREAVLRWAAALPAARYLVTAIPAAPEAGTVTHKRFLAYEDLEPALRWLAQLNAKHFHVVGRPWNTRHVLIDDVPPASLDGLVRWCTPAAVVESSPGSLQAWVTIAEEPVEPVLADAVAKRLATRFGGDRFAARASQAGRVPGFTNRKARHLDAERNM</sequence>
<keyword evidence="3" id="KW-1185">Reference proteome</keyword>
<gene>
    <name evidence="2" type="ORF">J8J14_24485</name>
</gene>
<name>A0ABS4ALH8_9PROT</name>
<dbReference type="RefSeq" id="WP_245216149.1">
    <property type="nucleotide sequence ID" value="NZ_JAGIZB010000082.1"/>
</dbReference>
<reference evidence="2 3" key="1">
    <citation type="submission" date="2021-03" db="EMBL/GenBank/DDBJ databases">
        <authorList>
            <person name="So Y."/>
        </authorList>
    </citation>
    <scope>NUCLEOTIDE SEQUENCE [LARGE SCALE GENOMIC DNA]</scope>
    <source>
        <strain evidence="2 3">SSH11</strain>
    </source>
</reference>
<evidence type="ECO:0000313" key="2">
    <source>
        <dbReference type="EMBL" id="MBP0447892.1"/>
    </source>
</evidence>
<evidence type="ECO:0000313" key="3">
    <source>
        <dbReference type="Proteomes" id="UP000681594"/>
    </source>
</evidence>
<dbReference type="EMBL" id="JAGIZB010000082">
    <property type="protein sequence ID" value="MBP0447892.1"/>
    <property type="molecule type" value="Genomic_DNA"/>
</dbReference>
<dbReference type="Proteomes" id="UP000681594">
    <property type="component" value="Unassembled WGS sequence"/>
</dbReference>